<accession>A0A263D2V3</accession>
<dbReference type="Pfam" id="PF07690">
    <property type="entry name" value="MFS_1"/>
    <property type="match status" value="1"/>
</dbReference>
<evidence type="ECO:0000313" key="7">
    <source>
        <dbReference type="Proteomes" id="UP000242444"/>
    </source>
</evidence>
<evidence type="ECO:0000256" key="3">
    <source>
        <dbReference type="ARBA" id="ARBA00022989"/>
    </source>
</evidence>
<evidence type="ECO:0000256" key="5">
    <source>
        <dbReference type="SAM" id="Phobius"/>
    </source>
</evidence>
<feature type="transmembrane region" description="Helical" evidence="5">
    <location>
        <begin position="236"/>
        <end position="256"/>
    </location>
</feature>
<feature type="transmembrane region" description="Helical" evidence="5">
    <location>
        <begin position="33"/>
        <end position="57"/>
    </location>
</feature>
<evidence type="ECO:0000313" key="6">
    <source>
        <dbReference type="EMBL" id="OZM71806.1"/>
    </source>
</evidence>
<dbReference type="InParanoid" id="A0A263D2V3"/>
<dbReference type="Gene3D" id="1.20.1250.20">
    <property type="entry name" value="MFS general substrate transporter like domains"/>
    <property type="match status" value="2"/>
</dbReference>
<feature type="transmembrane region" description="Helical" evidence="5">
    <location>
        <begin position="354"/>
        <end position="378"/>
    </location>
</feature>
<comment type="subcellular location">
    <subcellularLocation>
        <location evidence="1">Membrane</location>
        <topology evidence="1">Multi-pass membrane protein</topology>
    </subcellularLocation>
</comment>
<keyword evidence="7" id="KW-1185">Reference proteome</keyword>
<evidence type="ECO:0000256" key="1">
    <source>
        <dbReference type="ARBA" id="ARBA00004141"/>
    </source>
</evidence>
<dbReference type="PANTHER" id="PTHR23514">
    <property type="entry name" value="BYPASS OF STOP CODON PROTEIN 6"/>
    <property type="match status" value="1"/>
</dbReference>
<feature type="transmembrane region" description="Helical" evidence="5">
    <location>
        <begin position="130"/>
        <end position="151"/>
    </location>
</feature>
<keyword evidence="2 5" id="KW-0812">Transmembrane</keyword>
<dbReference type="GO" id="GO:0022857">
    <property type="term" value="F:transmembrane transporter activity"/>
    <property type="evidence" value="ECO:0007669"/>
    <property type="project" value="InterPro"/>
</dbReference>
<keyword evidence="3 5" id="KW-1133">Transmembrane helix</keyword>
<name>A0A263D2V3_9PSEU</name>
<feature type="transmembrane region" description="Helical" evidence="5">
    <location>
        <begin position="94"/>
        <end position="123"/>
    </location>
</feature>
<dbReference type="PANTHER" id="PTHR23514:SF13">
    <property type="entry name" value="INNER MEMBRANE PROTEIN YBJJ"/>
    <property type="match status" value="1"/>
</dbReference>
<sequence>MISARAAVTVAFVVNGALYGSWAARVPALADQVGAGTAGLGLVLLGPSVAMIVTASPSARACARWGPRPVLSGCLASACLLLPVLGLASSVGTLGLALAALGGLMGAVDVAMNVAAVTVVHALGRPLMPVFHAGFSFGGLAGSLGAAGAAAASVPPAAQFCAAGVGGLVAVVVTARAIPAARDGTGQPRNEGFRRVMGNGRVWILAGIALCAAVAEGACAEWSALFLVRERELDDATAAAAYSTFTVAIAVTRLTGERAQRRFGPYRLLGMSGTLAACGLLFAAVVPAGAAAFAGFAVAGIGLAFCFPLAMDLAGAAGRDGNGTGGERELGFVTTVAYAGLLGGPPLIGGVGALSGLAVAMGVVAAVALLIVPGAAAARSAGARAARGAR</sequence>
<feature type="transmembrane region" description="Helical" evidence="5">
    <location>
        <begin position="292"/>
        <end position="310"/>
    </location>
</feature>
<proteinExistence type="predicted"/>
<feature type="transmembrane region" description="Helical" evidence="5">
    <location>
        <begin position="330"/>
        <end position="348"/>
    </location>
</feature>
<reference evidence="6 7" key="1">
    <citation type="submission" date="2017-07" db="EMBL/GenBank/DDBJ databases">
        <title>Amycolatopsis antarcticus sp. nov., isolated from the surface of an Antarcticus brown macroalga.</title>
        <authorList>
            <person name="Wang J."/>
            <person name="Leiva S."/>
            <person name="Huang J."/>
            <person name="Huang Y."/>
        </authorList>
    </citation>
    <scope>NUCLEOTIDE SEQUENCE [LARGE SCALE GENOMIC DNA]</scope>
    <source>
        <strain evidence="6 7">AU-G6</strain>
    </source>
</reference>
<protein>
    <submittedName>
        <fullName evidence="6">MFS transporter</fullName>
    </submittedName>
</protein>
<feature type="transmembrane region" description="Helical" evidence="5">
    <location>
        <begin position="157"/>
        <end position="181"/>
    </location>
</feature>
<dbReference type="GO" id="GO:0016020">
    <property type="term" value="C:membrane"/>
    <property type="evidence" value="ECO:0007669"/>
    <property type="project" value="UniProtKB-SubCell"/>
</dbReference>
<dbReference type="InterPro" id="IPR051788">
    <property type="entry name" value="MFS_Transporter"/>
</dbReference>
<dbReference type="AlphaFoldDB" id="A0A263D2V3"/>
<comment type="caution">
    <text evidence="6">The sequence shown here is derived from an EMBL/GenBank/DDBJ whole genome shotgun (WGS) entry which is preliminary data.</text>
</comment>
<organism evidence="6 7">
    <name type="scientific">Amycolatopsis antarctica</name>
    <dbReference type="NCBI Taxonomy" id="1854586"/>
    <lineage>
        <taxon>Bacteria</taxon>
        <taxon>Bacillati</taxon>
        <taxon>Actinomycetota</taxon>
        <taxon>Actinomycetes</taxon>
        <taxon>Pseudonocardiales</taxon>
        <taxon>Pseudonocardiaceae</taxon>
        <taxon>Amycolatopsis</taxon>
    </lineage>
</organism>
<dbReference type="OrthoDB" id="151222at2"/>
<feature type="transmembrane region" description="Helical" evidence="5">
    <location>
        <begin position="268"/>
        <end position="286"/>
    </location>
</feature>
<dbReference type="InterPro" id="IPR011701">
    <property type="entry name" value="MFS"/>
</dbReference>
<dbReference type="RefSeq" id="WP_094864089.1">
    <property type="nucleotide sequence ID" value="NZ_NKYE01000011.1"/>
</dbReference>
<evidence type="ECO:0000256" key="4">
    <source>
        <dbReference type="ARBA" id="ARBA00023136"/>
    </source>
</evidence>
<keyword evidence="4 5" id="KW-0472">Membrane</keyword>
<gene>
    <name evidence="6" type="ORF">CFN78_18435</name>
</gene>
<feature type="transmembrane region" description="Helical" evidence="5">
    <location>
        <begin position="69"/>
        <end position="88"/>
    </location>
</feature>
<feature type="transmembrane region" description="Helical" evidence="5">
    <location>
        <begin position="202"/>
        <end position="224"/>
    </location>
</feature>
<dbReference type="Proteomes" id="UP000242444">
    <property type="component" value="Unassembled WGS sequence"/>
</dbReference>
<dbReference type="EMBL" id="NKYE01000011">
    <property type="protein sequence ID" value="OZM71806.1"/>
    <property type="molecule type" value="Genomic_DNA"/>
</dbReference>
<evidence type="ECO:0000256" key="2">
    <source>
        <dbReference type="ARBA" id="ARBA00022692"/>
    </source>
</evidence>
<dbReference type="InterPro" id="IPR036259">
    <property type="entry name" value="MFS_trans_sf"/>
</dbReference>
<dbReference type="SUPFAM" id="SSF103473">
    <property type="entry name" value="MFS general substrate transporter"/>
    <property type="match status" value="1"/>
</dbReference>